<feature type="region of interest" description="Disordered" evidence="1">
    <location>
        <begin position="1"/>
        <end position="21"/>
    </location>
</feature>
<proteinExistence type="predicted"/>
<dbReference type="ExpressionAtlas" id="Q9M177">
    <property type="expression patterns" value="differential"/>
</dbReference>
<name>Q9M177_ARATH</name>
<evidence type="ECO:0000256" key="1">
    <source>
        <dbReference type="SAM" id="MobiDB-lite"/>
    </source>
</evidence>
<reference evidence="2" key="2">
    <citation type="submission" date="2000-02" db="EMBL/GenBank/DDBJ databases">
        <authorList>
            <person name="Obermaier B."/>
            <person name="Ottenwaelder B."/>
            <person name="Duchemin D."/>
            <person name="Zeitler K."/>
            <person name="Mewes H.W."/>
            <person name="Lemcke K."/>
            <person name="Mayer K.F.X."/>
            <person name="Quetier F."/>
            <person name="Salanoubat M."/>
        </authorList>
    </citation>
    <scope>NUCLEOTIDE SEQUENCE</scope>
</reference>
<accession>Q9M177</accession>
<dbReference type="PIR" id="T47384">
    <property type="entry name" value="T47384"/>
</dbReference>
<reference evidence="2" key="3">
    <citation type="submission" date="2000-03" db="EMBL/GenBank/DDBJ databases">
        <authorList>
            <person name="EU Arabidopsis sequencing project"/>
        </authorList>
    </citation>
    <scope>NUCLEOTIDE SEQUENCE</scope>
</reference>
<dbReference type="AlphaFoldDB" id="Q9M177"/>
<gene>
    <name evidence="2" type="primary">T5C2_120</name>
</gene>
<reference key="1">
    <citation type="journal article" date="2000" name="Nature">
        <title>Sequence and analysis of chromosome 3 of the plant Arabidopsis thaliana.</title>
        <authorList>
            <consortium name="European Union Chromosome 3 Arabidopsis Sequencing Consortium"/>
            <consortium name="Institute for Genomic Research"/>
            <consortium name="Kazusa DNA Research Institute"/>
            <person name="Salanoubat M."/>
            <person name="Lemcke K."/>
            <person name="Rieger M."/>
            <person name="Ansorge W."/>
            <person name="Unseld M."/>
            <person name="Fartmann B."/>
            <person name="Valle G."/>
            <person name="Blocker H."/>
            <person name="Perez-Alonso M."/>
            <person name="Obermaier B."/>
            <person name="Delseny M."/>
            <person name="Boutry M."/>
            <person name="Grivell L.A."/>
            <person name="Mache R."/>
            <person name="Puigdomenech P."/>
            <person name="De Simone V."/>
            <person name="Choisne N."/>
            <person name="Artiguenave F."/>
            <person name="Robert C."/>
            <person name="Brottier P."/>
            <person name="Wincker P."/>
            <person name="Cattolico L."/>
            <person name="Weissenbach J."/>
            <person name="Saurin W."/>
            <person name="Quetier F."/>
            <person name="Schafer M."/>
            <person name="Muller-Auer S."/>
            <person name="Gabel C."/>
            <person name="Fuchs M."/>
            <person name="Benes V."/>
            <person name="Wurmbach E."/>
            <person name="Drzonek H."/>
            <person name="Erfle H."/>
            <person name="Jordan N."/>
            <person name="Bangert S."/>
            <person name="Wiedelmann R."/>
            <person name="Kranz H."/>
            <person name="Voss H."/>
            <person name="Holland R."/>
            <person name="Brandt P."/>
            <person name="Nyakatura G."/>
            <person name="Vezzi A."/>
            <person name="D'Angelo M."/>
            <person name="Pallavicini A."/>
            <person name="Toppo S."/>
            <person name="Simionati B."/>
            <person name="Conrad A."/>
            <person name="Hornischer K."/>
            <person name="Kauer G."/>
            <person name="Lohnert T.H."/>
            <person name="Nordsiek G."/>
            <person name="Reichelt J."/>
            <person name="Scharfe M."/>
            <person name="Schon O."/>
            <person name="Bargues M."/>
            <person name="Terol J."/>
            <person name="Climent J."/>
            <person name="Navarro P."/>
            <person name="Collado C."/>
            <person name="Perez-Perez A."/>
            <person name="Ottenwalder B."/>
            <person name="Duchemin D."/>
            <person name="Cooke R."/>
            <person name="Laudie M."/>
            <person name="Berger-Llauro C."/>
            <person name="Purnelle B."/>
            <person name="Masuy D."/>
            <person name="de Haan M."/>
            <person name="Maarse A.C."/>
            <person name="Alcaraz J.P."/>
            <person name="Cottet A."/>
            <person name="Casacuberta E."/>
            <person name="Monfort A."/>
            <person name="Argiriou A."/>
            <person name="flores M."/>
            <person name="Liguori R."/>
            <person name="Vitale D."/>
            <person name="Mannhaupt G."/>
            <person name="Haase D."/>
            <person name="Schoof H."/>
            <person name="Rudd S."/>
            <person name="Zaccaria P."/>
            <person name="Mewes H.W."/>
            <person name="Mayer K.F."/>
            <person name="Kaul S."/>
            <person name="Town C.D."/>
            <person name="Koo H.L."/>
            <person name="Tallon L.J."/>
            <person name="Jenkins J."/>
            <person name="Rooney T."/>
            <person name="Rizzo M."/>
            <person name="Walts A."/>
            <person name="Utterback T."/>
            <person name="Fujii C.Y."/>
            <person name="Shea T.P."/>
            <person name="Creasy T.H."/>
            <person name="Haas B."/>
            <person name="Maiti R."/>
            <person name="Wu D."/>
            <person name="Peterson J."/>
            <person name="Van Aken S."/>
            <person name="Pai G."/>
            <person name="Militscher J."/>
            <person name="Sellers P."/>
            <person name="Gill J.E."/>
            <person name="Feldblyum T.V."/>
            <person name="Preuss D."/>
            <person name="Lin X."/>
            <person name="Nierman W.C."/>
            <person name="Salzberg S.L."/>
            <person name="White O."/>
            <person name="Venter J.C."/>
            <person name="Fraser C.M."/>
            <person name="Kaneko T."/>
            <person name="Nakamura Y."/>
            <person name="Sato S."/>
            <person name="Kato T."/>
            <person name="Asamizu E."/>
            <person name="Sasamoto S."/>
            <person name="Kimura T."/>
            <person name="Idesawa K."/>
            <person name="Kawashima K."/>
            <person name="Kishida Y."/>
            <person name="Kiyokawa C."/>
            <person name="Kohara M."/>
            <person name="Matsumoto M."/>
            <person name="Matsuno A."/>
            <person name="Muraki A."/>
            <person name="Nakayama S."/>
            <person name="Nakazaki N."/>
            <person name="Shinpo S."/>
            <person name="Takeuchi C."/>
            <person name="Wada T."/>
            <person name="Watanabe A."/>
            <person name="Yamada M."/>
            <person name="Yasuda M."/>
            <person name="Tabata S."/>
        </authorList>
    </citation>
    <scope>NUCLEOTIDE SEQUENCE [LARGE SCALE GENOMIC DNA]</scope>
    <source>
        <strain>cv. Columbia</strain>
    </source>
</reference>
<dbReference type="EMBL" id="AL138664">
    <property type="protein sequence ID" value="CAB81583.1"/>
    <property type="molecule type" value="Genomic_DNA"/>
</dbReference>
<sequence length="96" mass="11403">MEKYPEIQQMRSKMREGDDTNEFKIRPLKGLSHPSGNLQMQRFQEDRRERIHSIRKRENQDGRLDLIGVVGEITVVIDDVVYEEEKLRKVVFTMKG</sequence>
<protein>
    <submittedName>
        <fullName evidence="2">Uncharacterized protein T5C2_120</fullName>
    </submittedName>
</protein>
<evidence type="ECO:0000313" key="2">
    <source>
        <dbReference type="EMBL" id="CAB81583.1"/>
    </source>
</evidence>
<organism evidence="2">
    <name type="scientific">Arabidopsis thaliana</name>
    <name type="common">Mouse-ear cress</name>
    <dbReference type="NCBI Taxonomy" id="3702"/>
    <lineage>
        <taxon>Eukaryota</taxon>
        <taxon>Viridiplantae</taxon>
        <taxon>Streptophyta</taxon>
        <taxon>Embryophyta</taxon>
        <taxon>Tracheophyta</taxon>
        <taxon>Spermatophyta</taxon>
        <taxon>Magnoliopsida</taxon>
        <taxon>eudicotyledons</taxon>
        <taxon>Gunneridae</taxon>
        <taxon>Pentapetalae</taxon>
        <taxon>rosids</taxon>
        <taxon>malvids</taxon>
        <taxon>Brassicales</taxon>
        <taxon>Brassicaceae</taxon>
        <taxon>Camelineae</taxon>
        <taxon>Arabidopsis</taxon>
    </lineage>
</organism>